<evidence type="ECO:0000313" key="1">
    <source>
        <dbReference type="EMBL" id="PWA49421.1"/>
    </source>
</evidence>
<proteinExistence type="predicted"/>
<dbReference type="AlphaFoldDB" id="A0A2U1LKB1"/>
<organism evidence="1 2">
    <name type="scientific">Artemisia annua</name>
    <name type="common">Sweet wormwood</name>
    <dbReference type="NCBI Taxonomy" id="35608"/>
    <lineage>
        <taxon>Eukaryota</taxon>
        <taxon>Viridiplantae</taxon>
        <taxon>Streptophyta</taxon>
        <taxon>Embryophyta</taxon>
        <taxon>Tracheophyta</taxon>
        <taxon>Spermatophyta</taxon>
        <taxon>Magnoliopsida</taxon>
        <taxon>eudicotyledons</taxon>
        <taxon>Gunneridae</taxon>
        <taxon>Pentapetalae</taxon>
        <taxon>asterids</taxon>
        <taxon>campanulids</taxon>
        <taxon>Asterales</taxon>
        <taxon>Asteraceae</taxon>
        <taxon>Asteroideae</taxon>
        <taxon>Anthemideae</taxon>
        <taxon>Artemisiinae</taxon>
        <taxon>Artemisia</taxon>
    </lineage>
</organism>
<reference evidence="1 2" key="1">
    <citation type="journal article" date="2018" name="Mol. Plant">
        <title>The genome of Artemisia annua provides insight into the evolution of Asteraceae family and artemisinin biosynthesis.</title>
        <authorList>
            <person name="Shen Q."/>
            <person name="Zhang L."/>
            <person name="Liao Z."/>
            <person name="Wang S."/>
            <person name="Yan T."/>
            <person name="Shi P."/>
            <person name="Liu M."/>
            <person name="Fu X."/>
            <person name="Pan Q."/>
            <person name="Wang Y."/>
            <person name="Lv Z."/>
            <person name="Lu X."/>
            <person name="Zhang F."/>
            <person name="Jiang W."/>
            <person name="Ma Y."/>
            <person name="Chen M."/>
            <person name="Hao X."/>
            <person name="Li L."/>
            <person name="Tang Y."/>
            <person name="Lv G."/>
            <person name="Zhou Y."/>
            <person name="Sun X."/>
            <person name="Brodelius P.E."/>
            <person name="Rose J.K.C."/>
            <person name="Tang K."/>
        </authorList>
    </citation>
    <scope>NUCLEOTIDE SEQUENCE [LARGE SCALE GENOMIC DNA]</scope>
    <source>
        <strain evidence="2">cv. Huhao1</strain>
        <tissue evidence="1">Leaf</tissue>
    </source>
</reference>
<accession>A0A2U1LKB1</accession>
<comment type="caution">
    <text evidence="1">The sequence shown here is derived from an EMBL/GenBank/DDBJ whole genome shotgun (WGS) entry which is preliminary data.</text>
</comment>
<evidence type="ECO:0000313" key="2">
    <source>
        <dbReference type="Proteomes" id="UP000245207"/>
    </source>
</evidence>
<name>A0A2U1LKB1_ARTAN</name>
<sequence length="82" mass="9438">MGGCFFSARCGTVEGPQPFGDIYREDFSMKTLKDDFNIVVDLPPHCNHFISKKKVVCYNGTGELWQTIKNWTNIKFSVLIFR</sequence>
<dbReference type="EMBL" id="PKPP01008937">
    <property type="protein sequence ID" value="PWA49421.1"/>
    <property type="molecule type" value="Genomic_DNA"/>
</dbReference>
<gene>
    <name evidence="1" type="ORF">CTI12_AA480710</name>
</gene>
<keyword evidence="2" id="KW-1185">Reference proteome</keyword>
<protein>
    <submittedName>
        <fullName evidence="1">Uncharacterized protein</fullName>
    </submittedName>
</protein>
<dbReference type="Proteomes" id="UP000245207">
    <property type="component" value="Unassembled WGS sequence"/>
</dbReference>